<dbReference type="SMART" id="SM00091">
    <property type="entry name" value="PAS"/>
    <property type="match status" value="10"/>
</dbReference>
<dbReference type="CDD" id="cd01948">
    <property type="entry name" value="EAL"/>
    <property type="match status" value="1"/>
</dbReference>
<dbReference type="SMART" id="SM00267">
    <property type="entry name" value="GGDEF"/>
    <property type="match status" value="1"/>
</dbReference>
<dbReference type="SMART" id="SM00116">
    <property type="entry name" value="CBS"/>
    <property type="match status" value="4"/>
</dbReference>
<reference evidence="7 8" key="1">
    <citation type="submission" date="2011-06" db="EMBL/GenBank/DDBJ databases">
        <title>The draft genome of Thiocapsa marina 5811.</title>
        <authorList>
            <consortium name="US DOE Joint Genome Institute (JGI-PGF)"/>
            <person name="Lucas S."/>
            <person name="Han J."/>
            <person name="Cheng J.-F."/>
            <person name="Goodwin L."/>
            <person name="Pitluck S."/>
            <person name="Peters L."/>
            <person name="Land M.L."/>
            <person name="Hauser L."/>
            <person name="Vogl K."/>
            <person name="Liu Z."/>
            <person name="Imhoff J."/>
            <person name="Thiel V."/>
            <person name="Frigaard N.-U."/>
            <person name="Bryant D."/>
            <person name="Woyke T.J."/>
        </authorList>
    </citation>
    <scope>NUCLEOTIDE SEQUENCE [LARGE SCALE GENOMIC DNA]</scope>
    <source>
        <strain evidence="7 8">5811</strain>
    </source>
</reference>
<gene>
    <name evidence="7" type="ORF">ThimaDRAFT_0640</name>
</gene>
<dbReference type="PANTHER" id="PTHR44757:SF2">
    <property type="entry name" value="BIOFILM ARCHITECTURE MAINTENANCE PROTEIN MBAA"/>
    <property type="match status" value="1"/>
</dbReference>
<dbReference type="RefSeq" id="WP_007191517.1">
    <property type="nucleotide sequence ID" value="NZ_AFWV01000002.1"/>
</dbReference>
<evidence type="ECO:0000259" key="6">
    <source>
        <dbReference type="PROSITE" id="PS51371"/>
    </source>
</evidence>
<evidence type="ECO:0000259" key="5">
    <source>
        <dbReference type="PROSITE" id="PS50887"/>
    </source>
</evidence>
<dbReference type="InterPro" id="IPR013655">
    <property type="entry name" value="PAS_fold_3"/>
</dbReference>
<dbReference type="Pfam" id="PF13426">
    <property type="entry name" value="PAS_9"/>
    <property type="match status" value="2"/>
</dbReference>
<dbReference type="InterPro" id="IPR046342">
    <property type="entry name" value="CBS_dom_sf"/>
</dbReference>
<dbReference type="Gene3D" id="3.10.580.10">
    <property type="entry name" value="CBS-domain"/>
    <property type="match status" value="2"/>
</dbReference>
<dbReference type="SUPFAM" id="SSF141868">
    <property type="entry name" value="EAL domain-like"/>
    <property type="match status" value="1"/>
</dbReference>
<dbReference type="InterPro" id="IPR035919">
    <property type="entry name" value="EAL_sf"/>
</dbReference>
<dbReference type="InterPro" id="IPR011006">
    <property type="entry name" value="CheY-like_superfamily"/>
</dbReference>
<dbReference type="SUPFAM" id="SSF52172">
    <property type="entry name" value="CheY-like"/>
    <property type="match status" value="1"/>
</dbReference>
<dbReference type="Gene3D" id="3.30.450.20">
    <property type="entry name" value="PAS domain"/>
    <property type="match status" value="11"/>
</dbReference>
<dbReference type="Pfam" id="PF00990">
    <property type="entry name" value="GGDEF"/>
    <property type="match status" value="1"/>
</dbReference>
<keyword evidence="8" id="KW-1185">Reference proteome</keyword>
<feature type="domain" description="PAS" evidence="2">
    <location>
        <begin position="1049"/>
        <end position="1119"/>
    </location>
</feature>
<dbReference type="InterPro" id="IPR043128">
    <property type="entry name" value="Rev_trsase/Diguanyl_cyclase"/>
</dbReference>
<feature type="domain" description="PAC" evidence="3">
    <location>
        <begin position="1003"/>
        <end position="1055"/>
    </location>
</feature>
<organism evidence="7 8">
    <name type="scientific">Thiocapsa marina 5811</name>
    <dbReference type="NCBI Taxonomy" id="768671"/>
    <lineage>
        <taxon>Bacteria</taxon>
        <taxon>Pseudomonadati</taxon>
        <taxon>Pseudomonadota</taxon>
        <taxon>Gammaproteobacteria</taxon>
        <taxon>Chromatiales</taxon>
        <taxon>Chromatiaceae</taxon>
        <taxon>Thiocapsa</taxon>
    </lineage>
</organism>
<dbReference type="PROSITE" id="PS50113">
    <property type="entry name" value="PAC"/>
    <property type="match status" value="7"/>
</dbReference>
<dbReference type="PATRIC" id="fig|768671.3.peg.694"/>
<name>F9U6T8_9GAMM</name>
<feature type="domain" description="GGDEF" evidence="5">
    <location>
        <begin position="1708"/>
        <end position="1842"/>
    </location>
</feature>
<dbReference type="InterPro" id="IPR000644">
    <property type="entry name" value="CBS_dom"/>
</dbReference>
<evidence type="ECO:0000259" key="2">
    <source>
        <dbReference type="PROSITE" id="PS50112"/>
    </source>
</evidence>
<feature type="domain" description="EAL" evidence="4">
    <location>
        <begin position="1851"/>
        <end position="2105"/>
    </location>
</feature>
<feature type="domain" description="PAS" evidence="2">
    <location>
        <begin position="538"/>
        <end position="604"/>
    </location>
</feature>
<feature type="domain" description="PAS" evidence="2">
    <location>
        <begin position="665"/>
        <end position="735"/>
    </location>
</feature>
<dbReference type="InterPro" id="IPR000160">
    <property type="entry name" value="GGDEF_dom"/>
</dbReference>
<dbReference type="CDD" id="cd00130">
    <property type="entry name" value="PAS"/>
    <property type="match status" value="10"/>
</dbReference>
<feature type="domain" description="PAC" evidence="3">
    <location>
        <begin position="1372"/>
        <end position="1424"/>
    </location>
</feature>
<feature type="domain" description="PAC" evidence="3">
    <location>
        <begin position="1624"/>
        <end position="1676"/>
    </location>
</feature>
<feature type="domain" description="PAS" evidence="2">
    <location>
        <begin position="951"/>
        <end position="999"/>
    </location>
</feature>
<dbReference type="PROSITE" id="PS50112">
    <property type="entry name" value="PAS"/>
    <property type="match status" value="7"/>
</dbReference>
<dbReference type="Pfam" id="PF08447">
    <property type="entry name" value="PAS_3"/>
    <property type="match status" value="3"/>
</dbReference>
<dbReference type="InterPro" id="IPR001633">
    <property type="entry name" value="EAL_dom"/>
</dbReference>
<feature type="domain" description="PAS" evidence="2">
    <location>
        <begin position="1551"/>
        <end position="1596"/>
    </location>
</feature>
<dbReference type="PROSITE" id="PS51371">
    <property type="entry name" value="CBS"/>
    <property type="match status" value="4"/>
</dbReference>
<dbReference type="NCBIfam" id="TIGR00229">
    <property type="entry name" value="sensory_box"/>
    <property type="match status" value="8"/>
</dbReference>
<dbReference type="NCBIfam" id="TIGR00254">
    <property type="entry name" value="GGDEF"/>
    <property type="match status" value="1"/>
</dbReference>
<dbReference type="OrthoDB" id="8553030at2"/>
<dbReference type="Pfam" id="PF00571">
    <property type="entry name" value="CBS"/>
    <property type="match status" value="4"/>
</dbReference>
<feature type="domain" description="PAC" evidence="3">
    <location>
        <begin position="867"/>
        <end position="921"/>
    </location>
</feature>
<feature type="domain" description="PAS" evidence="2">
    <location>
        <begin position="413"/>
        <end position="460"/>
    </location>
</feature>
<dbReference type="SUPFAM" id="SSF55073">
    <property type="entry name" value="Nucleotide cyclase"/>
    <property type="match status" value="1"/>
</dbReference>
<dbReference type="SUPFAM" id="SSF55785">
    <property type="entry name" value="PYP-like sensor domain (PAS domain)"/>
    <property type="match status" value="11"/>
</dbReference>
<dbReference type="Pfam" id="PF00989">
    <property type="entry name" value="PAS"/>
    <property type="match status" value="1"/>
</dbReference>
<dbReference type="Pfam" id="PF08448">
    <property type="entry name" value="PAS_4"/>
    <property type="match status" value="3"/>
</dbReference>
<dbReference type="InterPro" id="IPR013656">
    <property type="entry name" value="PAS_4"/>
</dbReference>
<dbReference type="SMART" id="SM00086">
    <property type="entry name" value="PAC"/>
    <property type="match status" value="10"/>
</dbReference>
<feature type="domain" description="CBS" evidence="6">
    <location>
        <begin position="84"/>
        <end position="147"/>
    </location>
</feature>
<dbReference type="InterPro" id="IPR052155">
    <property type="entry name" value="Biofilm_reg_signaling"/>
</dbReference>
<dbReference type="InterPro" id="IPR029787">
    <property type="entry name" value="Nucleotide_cyclase"/>
</dbReference>
<dbReference type="InterPro" id="IPR001610">
    <property type="entry name" value="PAC"/>
</dbReference>
<dbReference type="Gene3D" id="3.30.70.270">
    <property type="match status" value="1"/>
</dbReference>
<sequence length="2238" mass="249033">MNHSRDPSAPLEHPTLGQLARLEPACVTESTSLREVLELMAEQRLSSVVVVRDRLPVGIFTERDALEVVLAGKDAAHESVTKRMTLDPVTCSADQPYIEGYRLMEQQGIRHLVLVDGKGDLAVMVTETDFVAAMDEVDFLRPRRVDEVMVRTPVTVAPDEPVASALAQMLERGISSVVVVLDGKPLGLLTERDACALYDRYPDLGQVAVEAVMSAPAIGIQPDALLHDASTKMRAATVRRLVVVDAEGRLVGFLSRRDLVKDLRSLYEDLLRDLAHHQARELSRLRRELHRDFVLDALLQQENALGVVAADAKAQIRFINRAARRFAGLAEQAPIAAPIDTLAGVLRMLGGDGTAMARRVAALVPGETWRCEHLRNREGHLALQCEIFAVATATNRIAGYLLIIHDITERDESERRFAKIFASTPSAVVITRLSDGVILEANTSFFRLSGYPVEEVLGRSSATLNGWVSREDRGRYLGEIQAGRTVQGLRTRFRCKDGTILNAAVNGEPIELHGEPCALSVMTDVTAEYRYLRQIERQHELFAHVFESVPDAFVISNPEGRVLMANRAVERVFGIAQADLIGRDDGVLYAVQEDRERLARERLDPDTRVFRAPYRLRYRRADGETFEGESVGTVMRDPRGQPIGSLAIIRDVSEREAARQALARSEQRLQDLVDLLADWFWEIDCEANFTEVSNRVLNVLGYDPGWLIGKTPFDIMPVEEARRARTIFETTAAQGQDVQCLELVHLNRSGQPRIMQTSATPVRDDDGRLLGYRGTSRDVTEARRATEALAASQAQLQAIFDNANVGIMLLTGYRILSRCNQRLADILGYPDPAAMAGLSMRTLHLSEECFINFGREHYARLRDNEQLHIEVQLRRQDGSSVWCLLSGKALDTAHPADLNRGVTWTVDDISDLKRKEQELERLNAHLEQDQALFTQGPALVFRWRAEPGWPVEYCSPTVESVLGIPAQALLAGDPPFAELIHPDDRKRVAAEIEAHVQAGRDGYEQTYRLQTSDGQQRHFYDYTRVLRNAEGTLIGYHGYLVDITEQRRHALELRALLDALPDPIFFKDPDGRYLECNEATVRIIGRPRERILGATDKQLFADPLAERLRRCDQLALEQGECRREEWFSLPDGTRRLLDIRKQPFTRAGDQAAGVLAISHDITTQHLQARMLERAQRLARIGSSRLDLQTGTSVWSAELYAILGLDPHHCVPGMETLLAHVEPRDRERVTRVLVDLESVRSGQAELEFCIRRADDGSRRWLHSRRELVDDDQGAPVFVESVVQDITDRREGLERLEKSEWLLKESQQVAHLGSWSLDIATGAVTWSEEVYRIFERDPQTFDTTFESYLAAVHPDDRAEVQRLYRQSVERRETLDILHRIALPGGGLKWAEVRGRTEYAADGQPQRSIGTVIDITEQQQARLALNASEARYRDLFESAGQPMLLIGADGAILQVNRTAAELLGYADPQALVGALIQSLSPIRQPDGQSSTAKAGPLLREALEQGLVRFEWDHSDVHGQTIAVDVSIARVSIQDQTCLLASWYDLRDRRRAAELEQRATMVFANTVEGIMITDADNRIVAVNPAFSTITGYAEEEVIGRLPSLLQSGRHDAAFYRDMWKRLSETGHWQGEIWNRHKNGDVYPEWLALSLIRDETGKVQKYFAVFSEISEHYRNQERIEALTYYDQLTGLPNQKMLRLRLEQALLSAMAAGESLMVLSLKLHEFKHVIASFGHTAADAALVACAERLRKVLPTDAILARPGGDNFIVAQQCGEDMDAASKQATALQNALREEARVAGIGAFGMSSCVGISLAPTDAEDADVLVRYAGVALEMARQTGPGSVTFYQPEMAAAAKRRVELEHALRKALAEDAFELYYQPKLDLRSGQMCGAEALIRWRQADGTVVLPAEFMPVVETTDLVHQVGRWVIESAAKAIADWRGQGLSPGSVSVNISSATLSAGLLASALEDAIDANGIDPRRLEVEVLENIMLQDPTQAKAELLRARQLGVRIALDDFGTGYSSLRYLKQFPFDTIKIDRCFIMDLKPSSDDTAIVRSTLSMAQQLGLEVVAEGVSSDDQLRLLQSLGCEKAQGYLIARPMPATAFTDLLRDPQSLLDPNLATLIGRAVLLVGADTEPSRRLASDLASGPYRVLRTPDADEASRLLAGNAVAMIIVDGVGLGDAALDLLERLRQTTPQIPRVLFYERAKSEMLLAAINRGQVTYCLDTAYQQDDLRALFRLGGASMA</sequence>
<evidence type="ECO:0000256" key="1">
    <source>
        <dbReference type="PROSITE-ProRule" id="PRU00703"/>
    </source>
</evidence>
<feature type="domain" description="CBS" evidence="6">
    <location>
        <begin position="19"/>
        <end position="75"/>
    </location>
</feature>
<dbReference type="CDD" id="cd01949">
    <property type="entry name" value="GGDEF"/>
    <property type="match status" value="1"/>
</dbReference>
<dbReference type="SUPFAM" id="SSF54631">
    <property type="entry name" value="CBS-domain pair"/>
    <property type="match status" value="2"/>
</dbReference>
<dbReference type="InterPro" id="IPR013767">
    <property type="entry name" value="PAS_fold"/>
</dbReference>
<proteinExistence type="predicted"/>
<evidence type="ECO:0000313" key="7">
    <source>
        <dbReference type="EMBL" id="EGV19964.1"/>
    </source>
</evidence>
<feature type="domain" description="PAC" evidence="3">
    <location>
        <begin position="612"/>
        <end position="664"/>
    </location>
</feature>
<dbReference type="Gene3D" id="2.10.70.100">
    <property type="match status" value="2"/>
</dbReference>
<dbReference type="STRING" id="768671.ThimaDRAFT_0640"/>
<evidence type="ECO:0000313" key="8">
    <source>
        <dbReference type="Proteomes" id="UP000005459"/>
    </source>
</evidence>
<feature type="domain" description="PAC" evidence="3">
    <location>
        <begin position="739"/>
        <end position="791"/>
    </location>
</feature>
<dbReference type="InterPro" id="IPR000700">
    <property type="entry name" value="PAS-assoc_C"/>
</dbReference>
<dbReference type="GO" id="GO:0006355">
    <property type="term" value="P:regulation of DNA-templated transcription"/>
    <property type="evidence" value="ECO:0007669"/>
    <property type="project" value="InterPro"/>
</dbReference>
<dbReference type="Pfam" id="PF13188">
    <property type="entry name" value="PAS_8"/>
    <property type="match status" value="1"/>
</dbReference>
<dbReference type="EMBL" id="AFWV01000002">
    <property type="protein sequence ID" value="EGV19964.1"/>
    <property type="molecule type" value="Genomic_DNA"/>
</dbReference>
<dbReference type="Gene3D" id="3.20.20.450">
    <property type="entry name" value="EAL domain"/>
    <property type="match status" value="1"/>
</dbReference>
<dbReference type="InterPro" id="IPR035965">
    <property type="entry name" value="PAS-like_dom_sf"/>
</dbReference>
<dbReference type="Gene3D" id="3.40.50.2300">
    <property type="match status" value="1"/>
</dbReference>
<dbReference type="PANTHER" id="PTHR44757">
    <property type="entry name" value="DIGUANYLATE CYCLASE DGCP"/>
    <property type="match status" value="1"/>
</dbReference>
<dbReference type="InterPro" id="IPR000014">
    <property type="entry name" value="PAS"/>
</dbReference>
<evidence type="ECO:0000259" key="4">
    <source>
        <dbReference type="PROSITE" id="PS50883"/>
    </source>
</evidence>
<dbReference type="eggNOG" id="COG5001">
    <property type="taxonomic scope" value="Bacteria"/>
</dbReference>
<feature type="domain" description="CBS" evidence="6">
    <location>
        <begin position="213"/>
        <end position="274"/>
    </location>
</feature>
<protein>
    <submittedName>
        <fullName evidence="7">Response regulator receiver modulated diguanylate cyclase/phosphodiesterase with PAS/PAC sensor(S)</fullName>
    </submittedName>
</protein>
<evidence type="ECO:0000259" key="3">
    <source>
        <dbReference type="PROSITE" id="PS50113"/>
    </source>
</evidence>
<feature type="domain" description="PAC" evidence="3">
    <location>
        <begin position="1243"/>
        <end position="1296"/>
    </location>
</feature>
<dbReference type="PROSITE" id="PS50883">
    <property type="entry name" value="EAL"/>
    <property type="match status" value="1"/>
</dbReference>
<accession>F9U6T8</accession>
<dbReference type="PROSITE" id="PS50887">
    <property type="entry name" value="GGDEF"/>
    <property type="match status" value="1"/>
</dbReference>
<keyword evidence="1" id="KW-0129">CBS domain</keyword>
<feature type="domain" description="PAS" evidence="2">
    <location>
        <begin position="1425"/>
        <end position="1502"/>
    </location>
</feature>
<dbReference type="SMART" id="SM00052">
    <property type="entry name" value="EAL"/>
    <property type="match status" value="1"/>
</dbReference>
<dbReference type="Proteomes" id="UP000005459">
    <property type="component" value="Unassembled WGS sequence"/>
</dbReference>
<dbReference type="Pfam" id="PF00563">
    <property type="entry name" value="EAL"/>
    <property type="match status" value="1"/>
</dbReference>
<feature type="domain" description="CBS" evidence="6">
    <location>
        <begin position="149"/>
        <end position="207"/>
    </location>
</feature>